<sequence length="672" mass="76198">MRPRHGTKLERIVGTTFVSGETFETFLLHCDEYLVPATQRCFRLREIRRCVMIGDHFQDVKRECSCSAASKADVVFLHRGVPLASNQNTPRLGCREKYSTQNGALHLPTRLISICFQTSADIVCMRRTAWTRIDMPRRVFSHVRLQDGVPSKRNDSLLDVSFSARDVELPNWFVPDFGAIRKCTCRLYSEIKGKPCFPLYRCGAGWLQKTETTYADSTHSKTGVLEGISVCINSVRPFDMLQSRELHRECLLILQRQGAVSLKCDDAWNDATKCSTLLDLRTLHHRATKLSSVQGNYSLLQQTTPRGVLPIYDMTDDNRKGGKLCFEEFLTEVGTTFKSLCSPYRSLGPKDREALFLQIFRSRSRVRLPYLTSLALDCLNLVHLSSSFNAIQQSTVHFWSPQSIAIGSGSILRLMLDTCEQRCSPREKANTVAHANDVQPEDHARKRHLNITDASEHENLILIEAAKRIEQNLKFVDVDGQDSLKGHVVLENKNGHNLWGAGIISPWMYYMSMGSVFCCHIEDYAFGSANAIIAPPDSHTWVVWYSVSRKDLGNLHLYLQDLMGVNYTLDCLEKRKVWLDPVAMKAWRGAEGEQINVFHHLQGPSEYVITDYGSVHWGVNLGVGWKAAVNFAFSDWRAAAELVHLVYKDREIATGQQRNYRCVPDFCSGCWG</sequence>
<evidence type="ECO:0000313" key="3">
    <source>
        <dbReference type="Proteomes" id="UP000002009"/>
    </source>
</evidence>
<organism evidence="2 3">
    <name type="scientific">Micromonas commoda (strain RCC299 / NOUM17 / CCMP2709)</name>
    <name type="common">Picoplanktonic green alga</name>
    <dbReference type="NCBI Taxonomy" id="296587"/>
    <lineage>
        <taxon>Eukaryota</taxon>
        <taxon>Viridiplantae</taxon>
        <taxon>Chlorophyta</taxon>
        <taxon>Mamiellophyceae</taxon>
        <taxon>Mamiellales</taxon>
        <taxon>Mamiellaceae</taxon>
        <taxon>Micromonas</taxon>
    </lineage>
</organism>
<accession>C1FDF8</accession>
<name>C1FDF8_MICCC</name>
<dbReference type="EMBL" id="CP001574">
    <property type="protein sequence ID" value="ACO68381.1"/>
    <property type="molecule type" value="Genomic_DNA"/>
</dbReference>
<dbReference type="Pfam" id="PF02373">
    <property type="entry name" value="JmjC"/>
    <property type="match status" value="1"/>
</dbReference>
<dbReference type="SUPFAM" id="SSF51197">
    <property type="entry name" value="Clavaminate synthase-like"/>
    <property type="match status" value="1"/>
</dbReference>
<dbReference type="STRING" id="296587.C1FDF8"/>
<gene>
    <name evidence="2" type="ORF">MICPUN_114010</name>
</gene>
<dbReference type="InterPro" id="IPR003347">
    <property type="entry name" value="JmjC_dom"/>
</dbReference>
<dbReference type="RefSeq" id="XP_002507123.1">
    <property type="nucleotide sequence ID" value="XM_002507077.1"/>
</dbReference>
<dbReference type="PROSITE" id="PS51184">
    <property type="entry name" value="JMJC"/>
    <property type="match status" value="1"/>
</dbReference>
<reference evidence="2 3" key="1">
    <citation type="journal article" date="2009" name="Science">
        <title>Green evolution and dynamic adaptations revealed by genomes of the marine picoeukaryotes Micromonas.</title>
        <authorList>
            <person name="Worden A.Z."/>
            <person name="Lee J.H."/>
            <person name="Mock T."/>
            <person name="Rouze P."/>
            <person name="Simmons M.P."/>
            <person name="Aerts A.L."/>
            <person name="Allen A.E."/>
            <person name="Cuvelier M.L."/>
            <person name="Derelle E."/>
            <person name="Everett M.V."/>
            <person name="Foulon E."/>
            <person name="Grimwood J."/>
            <person name="Gundlach H."/>
            <person name="Henrissat B."/>
            <person name="Napoli C."/>
            <person name="McDonald S.M."/>
            <person name="Parker M.S."/>
            <person name="Rombauts S."/>
            <person name="Salamov A."/>
            <person name="Von Dassow P."/>
            <person name="Badger J.H."/>
            <person name="Coutinho P.M."/>
            <person name="Demir E."/>
            <person name="Dubchak I."/>
            <person name="Gentemann C."/>
            <person name="Eikrem W."/>
            <person name="Gready J.E."/>
            <person name="John U."/>
            <person name="Lanier W."/>
            <person name="Lindquist E.A."/>
            <person name="Lucas S."/>
            <person name="Mayer K.F."/>
            <person name="Moreau H."/>
            <person name="Not F."/>
            <person name="Otillar R."/>
            <person name="Panaud O."/>
            <person name="Pangilinan J."/>
            <person name="Paulsen I."/>
            <person name="Piegu B."/>
            <person name="Poliakov A."/>
            <person name="Robbens S."/>
            <person name="Schmutz J."/>
            <person name="Toulza E."/>
            <person name="Wyss T."/>
            <person name="Zelensky A."/>
            <person name="Zhou K."/>
            <person name="Armbrust E.V."/>
            <person name="Bhattacharya D."/>
            <person name="Goodenough U.W."/>
            <person name="Van de Peer Y."/>
            <person name="Grigoriev I.V."/>
        </authorList>
    </citation>
    <scope>NUCLEOTIDE SEQUENCE [LARGE SCALE GENOMIC DNA]</scope>
    <source>
        <strain evidence="3">RCC299 / NOUM17</strain>
    </source>
</reference>
<dbReference type="KEGG" id="mis:MICPUN_114010"/>
<dbReference type="SMART" id="SM00558">
    <property type="entry name" value="JmjC"/>
    <property type="match status" value="1"/>
</dbReference>
<keyword evidence="3" id="KW-1185">Reference proteome</keyword>
<evidence type="ECO:0000313" key="2">
    <source>
        <dbReference type="EMBL" id="ACO68381.1"/>
    </source>
</evidence>
<dbReference type="Gene3D" id="2.60.120.650">
    <property type="entry name" value="Cupin"/>
    <property type="match status" value="1"/>
</dbReference>
<dbReference type="AlphaFoldDB" id="C1FDF8"/>
<dbReference type="eggNOG" id="KOG1246">
    <property type="taxonomic scope" value="Eukaryota"/>
</dbReference>
<dbReference type="GeneID" id="8250446"/>
<protein>
    <recommendedName>
        <fullName evidence="1">JmjC domain-containing protein</fullName>
    </recommendedName>
</protein>
<dbReference type="OMA" id="CCHIEDY"/>
<evidence type="ECO:0000259" key="1">
    <source>
        <dbReference type="PROSITE" id="PS51184"/>
    </source>
</evidence>
<feature type="domain" description="JmjC" evidence="1">
    <location>
        <begin position="465"/>
        <end position="650"/>
    </location>
</feature>
<dbReference type="OrthoDB" id="418911at2759"/>
<dbReference type="Proteomes" id="UP000002009">
    <property type="component" value="Chromosome 1"/>
</dbReference>
<dbReference type="InParanoid" id="C1FDF8"/>
<proteinExistence type="predicted"/>